<evidence type="ECO:0000256" key="6">
    <source>
        <dbReference type="ARBA" id="ARBA00023136"/>
    </source>
</evidence>
<dbReference type="SUPFAM" id="SSF161098">
    <property type="entry name" value="MetI-like"/>
    <property type="match status" value="1"/>
</dbReference>
<evidence type="ECO:0000256" key="3">
    <source>
        <dbReference type="ARBA" id="ARBA00022475"/>
    </source>
</evidence>
<feature type="domain" description="ABC transmembrane type-1" evidence="9">
    <location>
        <begin position="82"/>
        <end position="270"/>
    </location>
</feature>
<comment type="similarity">
    <text evidence="7">Belongs to the binding-protein-dependent transport system permease family.</text>
</comment>
<keyword evidence="2 7" id="KW-0813">Transport</keyword>
<dbReference type="OrthoDB" id="7274389at2"/>
<keyword evidence="11" id="KW-1185">Reference proteome</keyword>
<name>A0A5S4G503_9ACTN</name>
<evidence type="ECO:0000256" key="8">
    <source>
        <dbReference type="SAM" id="MobiDB-lite"/>
    </source>
</evidence>
<evidence type="ECO:0000313" key="10">
    <source>
        <dbReference type="EMBL" id="TMR27922.1"/>
    </source>
</evidence>
<dbReference type="InterPro" id="IPR035906">
    <property type="entry name" value="MetI-like_sf"/>
</dbReference>
<feature type="transmembrane region" description="Helical" evidence="7">
    <location>
        <begin position="195"/>
        <end position="226"/>
    </location>
</feature>
<dbReference type="RefSeq" id="WP_138694570.1">
    <property type="nucleotide sequence ID" value="NZ_JBHSAZ010000052.1"/>
</dbReference>
<sequence length="277" mass="28823">MNHATTASAGPRPATLDEGAEIRAPRKDGSGAKSAALAIAIFIALVGGWQAVASAGIVSPLILAPPSEVVGVLFRLAGDGTLWPNLLATVNETLLGFVLAVVAAVVVGSVFAFSPILRNAVYPYILISQTFPKVAIAPLIVAALGYGLAPKVTLAALLAFFPVLANTIAGLTEVSEDEVNLFRALRASRWQELRYLRIPNALAFIFPALNSAAVLALIGAIVGEFVAAREGVGYAIAQYTVTGEVAATYAMLIALSVFGLVVYGVLSLAERLVRRVK</sequence>
<evidence type="ECO:0000256" key="4">
    <source>
        <dbReference type="ARBA" id="ARBA00022692"/>
    </source>
</evidence>
<accession>A0A5S4G503</accession>
<evidence type="ECO:0000256" key="5">
    <source>
        <dbReference type="ARBA" id="ARBA00022989"/>
    </source>
</evidence>
<evidence type="ECO:0000256" key="7">
    <source>
        <dbReference type="RuleBase" id="RU363032"/>
    </source>
</evidence>
<keyword evidence="5 7" id="KW-1133">Transmembrane helix</keyword>
<dbReference type="Gene3D" id="1.10.3720.10">
    <property type="entry name" value="MetI-like"/>
    <property type="match status" value="1"/>
</dbReference>
<feature type="transmembrane region" description="Helical" evidence="7">
    <location>
        <begin position="246"/>
        <end position="269"/>
    </location>
</feature>
<dbReference type="EMBL" id="VCKX01000155">
    <property type="protein sequence ID" value="TMR27922.1"/>
    <property type="molecule type" value="Genomic_DNA"/>
</dbReference>
<proteinExistence type="inferred from homology"/>
<feature type="transmembrane region" description="Helical" evidence="7">
    <location>
        <begin position="94"/>
        <end position="117"/>
    </location>
</feature>
<dbReference type="GO" id="GO:0055085">
    <property type="term" value="P:transmembrane transport"/>
    <property type="evidence" value="ECO:0007669"/>
    <property type="project" value="InterPro"/>
</dbReference>
<dbReference type="CDD" id="cd06261">
    <property type="entry name" value="TM_PBP2"/>
    <property type="match status" value="1"/>
</dbReference>
<dbReference type="Pfam" id="PF00528">
    <property type="entry name" value="BPD_transp_1"/>
    <property type="match status" value="1"/>
</dbReference>
<keyword evidence="4 7" id="KW-0812">Transmembrane</keyword>
<dbReference type="PANTHER" id="PTHR30151:SF20">
    <property type="entry name" value="ABC TRANSPORTER PERMEASE PROTEIN HI_0355-RELATED"/>
    <property type="match status" value="1"/>
</dbReference>
<evidence type="ECO:0000313" key="11">
    <source>
        <dbReference type="Proteomes" id="UP000306628"/>
    </source>
</evidence>
<dbReference type="AlphaFoldDB" id="A0A5S4G503"/>
<reference evidence="10 11" key="1">
    <citation type="submission" date="2019-05" db="EMBL/GenBank/DDBJ databases">
        <title>Draft genome sequence of Nonomuraea zeae DSM 100528.</title>
        <authorList>
            <person name="Saricaoglu S."/>
            <person name="Isik K."/>
        </authorList>
    </citation>
    <scope>NUCLEOTIDE SEQUENCE [LARGE SCALE GENOMIC DNA]</scope>
    <source>
        <strain evidence="10 11">DSM 100528</strain>
    </source>
</reference>
<keyword evidence="6 7" id="KW-0472">Membrane</keyword>
<evidence type="ECO:0000259" key="9">
    <source>
        <dbReference type="PROSITE" id="PS50928"/>
    </source>
</evidence>
<gene>
    <name evidence="10" type="ORF">ETD85_37465</name>
</gene>
<dbReference type="InterPro" id="IPR000515">
    <property type="entry name" value="MetI-like"/>
</dbReference>
<protein>
    <submittedName>
        <fullName evidence="10">ABC transporter permease</fullName>
    </submittedName>
</protein>
<evidence type="ECO:0000256" key="1">
    <source>
        <dbReference type="ARBA" id="ARBA00004651"/>
    </source>
</evidence>
<feature type="transmembrane region" description="Helical" evidence="7">
    <location>
        <begin position="35"/>
        <end position="63"/>
    </location>
</feature>
<dbReference type="Proteomes" id="UP000306628">
    <property type="component" value="Unassembled WGS sequence"/>
</dbReference>
<feature type="transmembrane region" description="Helical" evidence="7">
    <location>
        <begin position="154"/>
        <end position="174"/>
    </location>
</feature>
<dbReference type="GO" id="GO:0005886">
    <property type="term" value="C:plasma membrane"/>
    <property type="evidence" value="ECO:0007669"/>
    <property type="project" value="UniProtKB-SubCell"/>
</dbReference>
<comment type="subcellular location">
    <subcellularLocation>
        <location evidence="1 7">Cell membrane</location>
        <topology evidence="1 7">Multi-pass membrane protein</topology>
    </subcellularLocation>
</comment>
<dbReference type="PANTHER" id="PTHR30151">
    <property type="entry name" value="ALKANE SULFONATE ABC TRANSPORTER-RELATED, MEMBRANE SUBUNIT"/>
    <property type="match status" value="1"/>
</dbReference>
<organism evidence="10 11">
    <name type="scientific">Nonomuraea zeae</name>
    <dbReference type="NCBI Taxonomy" id="1642303"/>
    <lineage>
        <taxon>Bacteria</taxon>
        <taxon>Bacillati</taxon>
        <taxon>Actinomycetota</taxon>
        <taxon>Actinomycetes</taxon>
        <taxon>Streptosporangiales</taxon>
        <taxon>Streptosporangiaceae</taxon>
        <taxon>Nonomuraea</taxon>
    </lineage>
</organism>
<dbReference type="PROSITE" id="PS50928">
    <property type="entry name" value="ABC_TM1"/>
    <property type="match status" value="1"/>
</dbReference>
<evidence type="ECO:0000256" key="2">
    <source>
        <dbReference type="ARBA" id="ARBA00022448"/>
    </source>
</evidence>
<feature type="region of interest" description="Disordered" evidence="8">
    <location>
        <begin position="1"/>
        <end position="28"/>
    </location>
</feature>
<keyword evidence="3" id="KW-1003">Cell membrane</keyword>
<feature type="transmembrane region" description="Helical" evidence="7">
    <location>
        <begin position="124"/>
        <end position="148"/>
    </location>
</feature>
<comment type="caution">
    <text evidence="10">The sequence shown here is derived from an EMBL/GenBank/DDBJ whole genome shotgun (WGS) entry which is preliminary data.</text>
</comment>